<accession>A0A5B7JD00</accession>
<name>A0A5B7JD00_PORTR</name>
<keyword evidence="2" id="KW-1185">Reference proteome</keyword>
<dbReference type="Proteomes" id="UP000324222">
    <property type="component" value="Unassembled WGS sequence"/>
</dbReference>
<dbReference type="AlphaFoldDB" id="A0A5B7JD00"/>
<gene>
    <name evidence="1" type="ORF">E2C01_087865</name>
</gene>
<proteinExistence type="predicted"/>
<protein>
    <submittedName>
        <fullName evidence="1">Uncharacterized protein</fullName>
    </submittedName>
</protein>
<comment type="caution">
    <text evidence="1">The sequence shown here is derived from an EMBL/GenBank/DDBJ whole genome shotgun (WGS) entry which is preliminary data.</text>
</comment>
<reference evidence="1 2" key="1">
    <citation type="submission" date="2019-05" db="EMBL/GenBank/DDBJ databases">
        <title>Another draft genome of Portunus trituberculatus and its Hox gene families provides insights of decapod evolution.</title>
        <authorList>
            <person name="Jeong J.-H."/>
            <person name="Song I."/>
            <person name="Kim S."/>
            <person name="Choi T."/>
            <person name="Kim D."/>
            <person name="Ryu S."/>
            <person name="Kim W."/>
        </authorList>
    </citation>
    <scope>NUCLEOTIDE SEQUENCE [LARGE SCALE GENOMIC DNA]</scope>
    <source>
        <tissue evidence="1">Muscle</tissue>
    </source>
</reference>
<organism evidence="1 2">
    <name type="scientific">Portunus trituberculatus</name>
    <name type="common">Swimming crab</name>
    <name type="synonym">Neptunus trituberculatus</name>
    <dbReference type="NCBI Taxonomy" id="210409"/>
    <lineage>
        <taxon>Eukaryota</taxon>
        <taxon>Metazoa</taxon>
        <taxon>Ecdysozoa</taxon>
        <taxon>Arthropoda</taxon>
        <taxon>Crustacea</taxon>
        <taxon>Multicrustacea</taxon>
        <taxon>Malacostraca</taxon>
        <taxon>Eumalacostraca</taxon>
        <taxon>Eucarida</taxon>
        <taxon>Decapoda</taxon>
        <taxon>Pleocyemata</taxon>
        <taxon>Brachyura</taxon>
        <taxon>Eubrachyura</taxon>
        <taxon>Portunoidea</taxon>
        <taxon>Portunidae</taxon>
        <taxon>Portuninae</taxon>
        <taxon>Portunus</taxon>
    </lineage>
</organism>
<evidence type="ECO:0000313" key="1">
    <source>
        <dbReference type="EMBL" id="MPC92759.1"/>
    </source>
</evidence>
<evidence type="ECO:0000313" key="2">
    <source>
        <dbReference type="Proteomes" id="UP000324222"/>
    </source>
</evidence>
<sequence>MGGTLGVRHNTSTKEQLSLAGSVFFCETPIPLPFSPAASTHLYLSSLPGSDGQNTISLAFTTAIYVRRYNPHQHACNPIRHHYRQHKLTPTATTESIPIQLSQLFTRIQLPPLQ</sequence>
<dbReference type="EMBL" id="VSRR010092407">
    <property type="protein sequence ID" value="MPC92759.1"/>
    <property type="molecule type" value="Genomic_DNA"/>
</dbReference>